<sequence>MADLIQTALSDGRLLPSQKDWAEKLGKADVAALSDYLAIATPNQALAGGSQAKDDPNQKVVALSAGEAAAAKALGLSEQEYAIAYKEQK</sequence>
<reference evidence="1 2" key="1">
    <citation type="submission" date="2018-12" db="EMBL/GenBank/DDBJ databases">
        <authorList>
            <consortium name="Pathogen Informatics"/>
        </authorList>
    </citation>
    <scope>NUCLEOTIDE SEQUENCE [LARGE SCALE GENOMIC DNA]</scope>
    <source>
        <strain evidence="1 2">NCTC8284</strain>
    </source>
</reference>
<gene>
    <name evidence="1" type="ORF">NCTC8284_00596</name>
</gene>
<dbReference type="Proteomes" id="UP000278733">
    <property type="component" value="Chromosome"/>
</dbReference>
<protein>
    <submittedName>
        <fullName evidence="1">Mu-like prophage I protein</fullName>
    </submittedName>
</protein>
<accession>A0A3S5ERY8</accession>
<dbReference type="EMBL" id="LR134405">
    <property type="protein sequence ID" value="VEH65451.1"/>
    <property type="molecule type" value="Genomic_DNA"/>
</dbReference>
<proteinExistence type="predicted"/>
<organism evidence="1 2">
    <name type="scientific">Rodentibacter pneumotropicus</name>
    <dbReference type="NCBI Taxonomy" id="758"/>
    <lineage>
        <taxon>Bacteria</taxon>
        <taxon>Pseudomonadati</taxon>
        <taxon>Pseudomonadota</taxon>
        <taxon>Gammaproteobacteria</taxon>
        <taxon>Pasteurellales</taxon>
        <taxon>Pasteurellaceae</taxon>
        <taxon>Rodentibacter</taxon>
    </lineage>
</organism>
<dbReference type="Pfam" id="PF10123">
    <property type="entry name" value="Mu-like_Pro"/>
    <property type="match status" value="1"/>
</dbReference>
<name>A0A3S5ERY8_9PAST</name>
<evidence type="ECO:0000313" key="1">
    <source>
        <dbReference type="EMBL" id="VEH65451.1"/>
    </source>
</evidence>
<dbReference type="AlphaFoldDB" id="A0A3S5ERY8"/>
<dbReference type="InterPro" id="IPR012106">
    <property type="entry name" value="Phage_Mu_Gp1"/>
</dbReference>
<dbReference type="KEGG" id="rpne:NCTC8284_00596"/>
<evidence type="ECO:0000313" key="2">
    <source>
        <dbReference type="Proteomes" id="UP000278733"/>
    </source>
</evidence>